<dbReference type="HOGENOM" id="CLU_139132_1_1_9"/>
<keyword evidence="3" id="KW-1185">Reference proteome</keyword>
<dbReference type="InterPro" id="IPR048844">
    <property type="entry name" value="LpdD_chaperone-like"/>
</dbReference>
<sequence length="137" mass="15145">MGGIKNMTEQWTPKTLHLEIPLSFSSLHLQLQFVGEDLSVLVYGGEHAHIGCTVLSIPRPSLTDSQKTSCTSSVLNVTGHKDEIICRYLSEVITCKYNRTTVCSGGFHCDNLNSEQIQEIVDAVKTSCIDLFKEKGE</sequence>
<gene>
    <name evidence="2" type="ORF">RUMHYD_01164</name>
</gene>
<dbReference type="Pfam" id="PF21758">
    <property type="entry name" value="PAC_bac"/>
    <property type="match status" value="1"/>
</dbReference>
<dbReference type="Proteomes" id="UP000003100">
    <property type="component" value="Unassembled WGS sequence"/>
</dbReference>
<organism evidence="2 3">
    <name type="scientific">Blautia hydrogenotrophica (strain DSM 10507 / JCM 14656 / S5a33)</name>
    <name type="common">Ruminococcus hydrogenotrophicus</name>
    <dbReference type="NCBI Taxonomy" id="476272"/>
    <lineage>
        <taxon>Bacteria</taxon>
        <taxon>Bacillati</taxon>
        <taxon>Bacillota</taxon>
        <taxon>Clostridia</taxon>
        <taxon>Lachnospirales</taxon>
        <taxon>Lachnospiraceae</taxon>
        <taxon>Blautia</taxon>
    </lineage>
</organism>
<evidence type="ECO:0000313" key="2">
    <source>
        <dbReference type="EMBL" id="EEG49923.1"/>
    </source>
</evidence>
<comment type="caution">
    <text evidence="2">The sequence shown here is derived from an EMBL/GenBank/DDBJ whole genome shotgun (WGS) entry which is preliminary data.</text>
</comment>
<evidence type="ECO:0000313" key="3">
    <source>
        <dbReference type="Proteomes" id="UP000003100"/>
    </source>
</evidence>
<dbReference type="EMBL" id="ACBZ01000054">
    <property type="protein sequence ID" value="EEG49923.1"/>
    <property type="molecule type" value="Genomic_DNA"/>
</dbReference>
<accession>C0CJZ4</accession>
<evidence type="ECO:0000259" key="1">
    <source>
        <dbReference type="Pfam" id="PF21758"/>
    </source>
</evidence>
<feature type="domain" description="Prenylated flavin chaperone LpdD-like" evidence="1">
    <location>
        <begin position="27"/>
        <end position="131"/>
    </location>
</feature>
<dbReference type="eggNOG" id="ENOG5032Z3Y">
    <property type="taxonomic scope" value="Bacteria"/>
</dbReference>
<name>C0CJZ4_BLAHS</name>
<proteinExistence type="predicted"/>
<dbReference type="PATRIC" id="fig|476272.21.peg.2511"/>
<reference evidence="2 3" key="1">
    <citation type="submission" date="2009-01" db="EMBL/GenBank/DDBJ databases">
        <authorList>
            <person name="Fulton L."/>
            <person name="Clifton S."/>
            <person name="Fulton B."/>
            <person name="Xu J."/>
            <person name="Minx P."/>
            <person name="Pepin K.H."/>
            <person name="Johnson M."/>
            <person name="Bhonagiri V."/>
            <person name="Nash W.E."/>
            <person name="Mardis E.R."/>
            <person name="Wilson R.K."/>
        </authorList>
    </citation>
    <scope>NUCLEOTIDE SEQUENCE [LARGE SCALE GENOMIC DNA]</scope>
    <source>
        <strain evidence="3">DSM 10507 / JCM 14656 / S5a33</strain>
    </source>
</reference>
<dbReference type="AlphaFoldDB" id="C0CJZ4"/>
<protein>
    <recommendedName>
        <fullName evidence="1">Prenylated flavin chaperone LpdD-like domain-containing protein</fullName>
    </recommendedName>
</protein>
<reference evidence="2 3" key="2">
    <citation type="submission" date="2009-02" db="EMBL/GenBank/DDBJ databases">
        <title>Draft genome sequence of Blautia hydrogenotrophica DSM 10507 (Ruminococcus hydrogenotrophicus DSM 10507).</title>
        <authorList>
            <person name="Sudarsanam P."/>
            <person name="Ley R."/>
            <person name="Guruge J."/>
            <person name="Turnbaugh P.J."/>
            <person name="Mahowald M."/>
            <person name="Liep D."/>
            <person name="Gordon J."/>
        </authorList>
    </citation>
    <scope>NUCLEOTIDE SEQUENCE [LARGE SCALE GENOMIC DNA]</scope>
    <source>
        <strain evidence="3">DSM 10507 / JCM 14656 / S5a33</strain>
    </source>
</reference>